<dbReference type="GO" id="GO:0016787">
    <property type="term" value="F:hydrolase activity"/>
    <property type="evidence" value="ECO:0007669"/>
    <property type="project" value="UniProtKB-KW"/>
</dbReference>
<dbReference type="Pfam" id="PF26140">
    <property type="entry name" value="HEAT_URB1"/>
    <property type="match status" value="1"/>
</dbReference>
<evidence type="ECO:0000259" key="1">
    <source>
        <dbReference type="Pfam" id="PF11707"/>
    </source>
</evidence>
<proteinExistence type="predicted"/>
<dbReference type="PANTHER" id="PTHR13500">
    <property type="entry name" value="NUCLEOLAR PRERIBOSOMAL-ASSOCIATED PROTEIN 1"/>
    <property type="match status" value="1"/>
</dbReference>
<dbReference type="Proteomes" id="UP001304243">
    <property type="component" value="Unassembled WGS sequence"/>
</dbReference>
<dbReference type="InterPro" id="IPR032436">
    <property type="entry name" value="URB1_C"/>
</dbReference>
<evidence type="ECO:0000259" key="2">
    <source>
        <dbReference type="Pfam" id="PF16201"/>
    </source>
</evidence>
<dbReference type="PANTHER" id="PTHR13500:SF0">
    <property type="entry name" value="NUCLEOLAR PRE-RIBOSOMAL-ASSOCIATED PROTEIN 1"/>
    <property type="match status" value="1"/>
</dbReference>
<gene>
    <name evidence="4" type="primary">TES1_3</name>
    <name evidence="4" type="ORF">ATC70_012294</name>
</gene>
<evidence type="ECO:0000313" key="5">
    <source>
        <dbReference type="Proteomes" id="UP001304243"/>
    </source>
</evidence>
<dbReference type="RefSeq" id="XP_064677750.1">
    <property type="nucleotide sequence ID" value="XM_064831470.1"/>
</dbReference>
<dbReference type="InterPro" id="IPR039844">
    <property type="entry name" value="URB1"/>
</dbReference>
<reference evidence="4 5" key="1">
    <citation type="submission" date="2022-11" db="EMBL/GenBank/DDBJ databases">
        <title>Mucor velutinosus strain NIH1002 WGS.</title>
        <authorList>
            <person name="Subramanian P."/>
            <person name="Mullikin J.C."/>
            <person name="Segre J.A."/>
            <person name="Zelazny A.M."/>
        </authorList>
    </citation>
    <scope>NUCLEOTIDE SEQUENCE [LARGE SCALE GENOMIC DNA]</scope>
    <source>
        <strain evidence="4 5">NIH1002</strain>
    </source>
</reference>
<dbReference type="GO" id="GO:0005730">
    <property type="term" value="C:nucleolus"/>
    <property type="evidence" value="ECO:0007669"/>
    <property type="project" value="TreeGrafter"/>
</dbReference>
<dbReference type="GeneID" id="89955980"/>
<name>A0AAN7HKH5_9FUNG</name>
<dbReference type="Pfam" id="PF11707">
    <property type="entry name" value="Npa1"/>
    <property type="match status" value="1"/>
</dbReference>
<dbReference type="GO" id="GO:0000463">
    <property type="term" value="P:maturation of LSU-rRNA from tricistronic rRNA transcript (SSU-rRNA, 5.8S rRNA, LSU-rRNA)"/>
    <property type="evidence" value="ECO:0007669"/>
    <property type="project" value="TreeGrafter"/>
</dbReference>
<protein>
    <submittedName>
        <fullName evidence="4">Acyl-CoA thioesterase</fullName>
        <ecNumber evidence="4">3.1.2.2</ecNumber>
    </submittedName>
</protein>
<comment type="caution">
    <text evidence="4">The sequence shown here is derived from an EMBL/GenBank/DDBJ whole genome shotgun (WGS) entry which is preliminary data.</text>
</comment>
<dbReference type="Pfam" id="PF16201">
    <property type="entry name" value="NopRA1"/>
    <property type="match status" value="1"/>
</dbReference>
<keyword evidence="5" id="KW-1185">Reference proteome</keyword>
<evidence type="ECO:0000259" key="3">
    <source>
        <dbReference type="Pfam" id="PF26140"/>
    </source>
</evidence>
<feature type="domain" description="URB1 N-terminal" evidence="1">
    <location>
        <begin position="67"/>
        <end position="389"/>
    </location>
</feature>
<dbReference type="EMBL" id="JASEJX010000030">
    <property type="protein sequence ID" value="KAK4511084.1"/>
    <property type="molecule type" value="Genomic_DNA"/>
</dbReference>
<feature type="domain" description="URB1 C-terminal" evidence="2">
    <location>
        <begin position="1551"/>
        <end position="1745"/>
    </location>
</feature>
<dbReference type="InterPro" id="IPR021714">
    <property type="entry name" value="URB1_N"/>
</dbReference>
<sequence length="2105" mass="240282">MSTQLEDYYKTPKEVAEALKVKDLQTLIRGLSKLRTQLTIAVKNRVDPTEKHTRPLVEYCQSCTDSHELSNLWDYQASTNIQDLECMLPDIVGLFMRLCTTPVIRSYGIQLIQTVLQRQMKYIYRGISSMRIPHCQSTYKLLTSMVSFNESTARDLFTTFNFQAEGFLRASRYRQTKKNKKPQSYIYDLRTNYIQFVLAFFKHGDAEIKKQVLGVKGLVSGVFVGMDEDAYPLIEETLSVMYEKLILDSNVPRSLKAFFFSPYILEKLAKIYTRSEPEETVPGETGGIPADLVHHFLISICSVPDVGICFKDTTWYPAKPAANDEANKNSKITNRVLAKFITTLKPADDMRQQELVLKILGACPELVQEYWHNTILMFEPRISNKWLANITVLQKIIQLPVPSLYYGETRLYPTEPPSVDTILDNILPNVFNRSPASKGLQHASPLVRYTTMLVLSAVFQKYDKVAQSMKRVIMTLETTDKNKSTATASDNWKKCLESVREGLRRRVPEIQTLVALHKQTSIKMAQQQSDAVDQDELIYQNQLLQDTAFRLIRYYQEFVPEALMESNIDPGNFIPADILSVKPGTLIHLLKLFLSMPDFNWTSKSSGSSSSHITTLLTLYLQTPYKHIRDLTGRLLNQTLSDSFMFNHDPEEVQLWLNALPHNLSSSSKNLAMSETQQGVLQFLDNCINRFSKAQYKYTDQLVELVNTVNSNHAEEPGFTRDLILANTSTDMASEYKHPFSPLLLTLCENLNFIKSDRRPAVLYITHLLTLLLTKQHVPYYLQAVCSKLDAELSSSHRVDPRCVEIWSKDDMIYQAKLCLGQDVKVSRKQPSSSNDKMEDRLTQLIKTDDIADLADCRKEFVELLQHLPVNVLDLHLEKTATFCHQKLNWVLYEPLVDYITSRHPLAGDVFSYSHIKPMKSLISMEHEHTASLLTKIPFACLFNNAVVAQRYNNDLAMSVLKRALDSLKSRDMMHATSCIFQHLNTLLMEPKPEKAASGLEFCFRLLRHVIHIMHHQIQDVKMRAELNSFIFTHPALKHLENQLTSQILAYQDVDHFPSSLEDVSLIQLAISFMDIFGEGSNAKTLLDCVIRVDFQGLYVYSKKVAKNMHINDTMKKLLIVLVEYMYSSSQEYTIPSKAFEIITQLWKLAGTTEEFNLQVLSLLELSMTRQQCDNTDNEAEKHAVHVLLEACCEPIIRHILAGNPCIIDIDALRSACVASSVDVPSIVVNSLTDRLLLTPNLVDVIHIGHDLLVNSTDEQSEFMQVVMEFLLKQLTAAADANIMSDETPEEAFYNKLVPFVKELQGNWAAHLNTETVRDYILTSLMDNMEDAAAVRFVRVLVEYAYEDYDKMEPMETYLRRILDHKEYQRLTAPDVAKLLLKQIPANHAQRSAIIQLIHTLNKIQPLVLAKHHGLLDPLLTSYSATTSATDRLILDVLMSCESHGRETILPKMLMWGPGSDRTRQAHAQAGTLLQTSAISIETLSLIDPALMKYTFTHFPADCTLKHIAIDVDHDSITTPVYDPCFFMPLFANLISLGAVDCRKFIECNGLGFVMMGMSSTDEHVRHVAYQMMDQFYVMVEHARFREQPSIIFVLEQFKNSIQGRSEADAPPRVPAAITVCVSHAVSILLHPEHFMLPHITTWILQNPSFDFNYVPMFTFLFTSSSPNHKKERLWLLYVLSSSLRTYEDYKIFARQSIFDMIATFYNSAYADPSSKKAVLEIMEQATAIPSVTANLIQYNGLLAWIHQAMALASDQDEFVAWEKILDATMASANQVEKVPEKVKSMLNDEKLHLPIYSQCQCLFVCKSWNTAARPFTELSASTRMLYGRNCLYRLARNIRTDDSYGHGIRRLELFFPVRRDYHNIQIGLIHLLEGCYNLAEIIMHMSNPLPLVSAMIEKHVHLPRLELVLVENKDQLLSLGFDFLNLVFIYKATLNQLHISVYIGAFSRFLAVDNISDYLHEFTMLKSCPQLQKLSLHIKPASFQVQQTVAQEQNDRSDIQLEELGIDGELMAQELYMYPVQNCKHLDPVLSTFHAFDEDMSLQITNLKFKTLFPATSKTLLDIGYWFPTVRQVELRGSDLTSLINQHCNALLDFNDLNLHLSLL</sequence>
<keyword evidence="4" id="KW-0378">Hydrolase</keyword>
<accession>A0AAN7HKH5</accession>
<dbReference type="GO" id="GO:0000466">
    <property type="term" value="P:maturation of 5.8S rRNA from tricistronic rRNA transcript (SSU-rRNA, 5.8S rRNA, LSU-rRNA)"/>
    <property type="evidence" value="ECO:0007669"/>
    <property type="project" value="TreeGrafter"/>
</dbReference>
<dbReference type="InterPro" id="IPR059018">
    <property type="entry name" value="HEAT_URB1"/>
</dbReference>
<organism evidence="4 5">
    <name type="scientific">Mucor velutinosus</name>
    <dbReference type="NCBI Taxonomy" id="708070"/>
    <lineage>
        <taxon>Eukaryota</taxon>
        <taxon>Fungi</taxon>
        <taxon>Fungi incertae sedis</taxon>
        <taxon>Mucoromycota</taxon>
        <taxon>Mucoromycotina</taxon>
        <taxon>Mucoromycetes</taxon>
        <taxon>Mucorales</taxon>
        <taxon>Mucorineae</taxon>
        <taxon>Mucoraceae</taxon>
        <taxon>Mucor</taxon>
    </lineage>
</organism>
<feature type="domain" description="URB1 central HEAT repeat" evidence="3">
    <location>
        <begin position="601"/>
        <end position="795"/>
    </location>
</feature>
<dbReference type="EC" id="3.1.2.2" evidence="4"/>
<evidence type="ECO:0000313" key="4">
    <source>
        <dbReference type="EMBL" id="KAK4511084.1"/>
    </source>
</evidence>